<dbReference type="AlphaFoldDB" id="A0A2T0MU82"/>
<gene>
    <name evidence="2" type="ORF">B0I32_113206</name>
</gene>
<keyword evidence="3" id="KW-1185">Reference proteome</keyword>
<proteinExistence type="predicted"/>
<accession>A0A2T0MU82</accession>
<dbReference type="EMBL" id="PVNG01000013">
    <property type="protein sequence ID" value="PRX62252.1"/>
    <property type="molecule type" value="Genomic_DNA"/>
</dbReference>
<feature type="compositionally biased region" description="Low complexity" evidence="1">
    <location>
        <begin position="59"/>
        <end position="72"/>
    </location>
</feature>
<evidence type="ECO:0000313" key="2">
    <source>
        <dbReference type="EMBL" id="PRX62252.1"/>
    </source>
</evidence>
<dbReference type="Proteomes" id="UP000238312">
    <property type="component" value="Unassembled WGS sequence"/>
</dbReference>
<evidence type="ECO:0000313" key="3">
    <source>
        <dbReference type="Proteomes" id="UP000238312"/>
    </source>
</evidence>
<evidence type="ECO:0000256" key="1">
    <source>
        <dbReference type="SAM" id="MobiDB-lite"/>
    </source>
</evidence>
<feature type="region of interest" description="Disordered" evidence="1">
    <location>
        <begin position="57"/>
        <end position="78"/>
    </location>
</feature>
<name>A0A2T0MU82_9ACTN</name>
<comment type="caution">
    <text evidence="2">The sequence shown here is derived from an EMBL/GenBank/DDBJ whole genome shotgun (WGS) entry which is preliminary data.</text>
</comment>
<protein>
    <submittedName>
        <fullName evidence="2">Uncharacterized protein</fullName>
    </submittedName>
</protein>
<reference evidence="2 3" key="1">
    <citation type="submission" date="2018-03" db="EMBL/GenBank/DDBJ databases">
        <title>Genomic Encyclopedia of Type Strains, Phase III (KMG-III): the genomes of soil and plant-associated and newly described type strains.</title>
        <authorList>
            <person name="Whitman W."/>
        </authorList>
    </citation>
    <scope>NUCLEOTIDE SEQUENCE [LARGE SCALE GENOMIC DNA]</scope>
    <source>
        <strain evidence="2 3">CGMCC 4.7104</strain>
    </source>
</reference>
<organism evidence="2 3">
    <name type="scientific">Nonomuraea fuscirosea</name>
    <dbReference type="NCBI Taxonomy" id="1291556"/>
    <lineage>
        <taxon>Bacteria</taxon>
        <taxon>Bacillati</taxon>
        <taxon>Actinomycetota</taxon>
        <taxon>Actinomycetes</taxon>
        <taxon>Streptosporangiales</taxon>
        <taxon>Streptosporangiaceae</taxon>
        <taxon>Nonomuraea</taxon>
    </lineage>
</organism>
<sequence>MPRWGGSGRSVAGGAGARSGWCRGGAEAIAPSPVRRASVPCRVTRSWYATTGRLATNVSTATSPSSSPWPGTEVRGSPCSDQRPITYHLVSPPAAVLARSSTSIQEPGAVRAVHDGTIWVASKPIARSSPIHTCAGVSGRANRVKATRARSTVSTRHIVLSCSMSHIGCFTYQPVIRRPDCVSDHLYGAGHDIRTADTPLRGPRHLRRWPHHPLHRPHRLLPEPHRLVRGPCRFMHGTLLLLRGPFHADR</sequence>